<reference evidence="1 2" key="1">
    <citation type="submission" date="2006-02" db="EMBL/GenBank/DDBJ databases">
        <authorList>
            <person name="Waterbury J."/>
            <person name="Ferriera S."/>
            <person name="Johnson J."/>
            <person name="Kravitz S."/>
            <person name="Halpern A."/>
            <person name="Remington K."/>
            <person name="Beeson K."/>
            <person name="Tran B."/>
            <person name="Rogers Y.-H."/>
            <person name="Friedman R."/>
            <person name="Venter J.C."/>
        </authorList>
    </citation>
    <scope>NUCLEOTIDE SEQUENCE [LARGE SCALE GENOMIC DNA]</scope>
    <source>
        <strain evidence="1 2">Nb-231</strain>
    </source>
</reference>
<dbReference type="Gene3D" id="3.40.50.300">
    <property type="entry name" value="P-loop containing nucleotide triphosphate hydrolases"/>
    <property type="match status" value="1"/>
</dbReference>
<dbReference type="STRING" id="314278.NB231_12806"/>
<dbReference type="AlphaFoldDB" id="A4BU96"/>
<gene>
    <name evidence="1" type="ORF">NB231_12806</name>
</gene>
<comment type="caution">
    <text evidence="1">The sequence shown here is derived from an EMBL/GenBank/DDBJ whole genome shotgun (WGS) entry which is preliminary data.</text>
</comment>
<proteinExistence type="predicted"/>
<dbReference type="RefSeq" id="WP_005003222.1">
    <property type="nucleotide sequence ID" value="NZ_CH672427.1"/>
</dbReference>
<dbReference type="InterPro" id="IPR027417">
    <property type="entry name" value="P-loop_NTPase"/>
</dbReference>
<evidence type="ECO:0000313" key="1">
    <source>
        <dbReference type="EMBL" id="EAR20770.1"/>
    </source>
</evidence>
<dbReference type="eggNOG" id="COG1132">
    <property type="taxonomic scope" value="Bacteria"/>
</dbReference>
<protein>
    <submittedName>
        <fullName evidence="1">ABC transporter, multidrug efflux family protein</fullName>
    </submittedName>
</protein>
<dbReference type="Proteomes" id="UP000003374">
    <property type="component" value="Unassembled WGS sequence"/>
</dbReference>
<accession>A4BU96</accession>
<keyword evidence="2" id="KW-1185">Reference proteome</keyword>
<dbReference type="SUPFAM" id="SSF52540">
    <property type="entry name" value="P-loop containing nucleoside triphosphate hydrolases"/>
    <property type="match status" value="1"/>
</dbReference>
<evidence type="ECO:0000313" key="2">
    <source>
        <dbReference type="Proteomes" id="UP000003374"/>
    </source>
</evidence>
<dbReference type="HOGENOM" id="CLU_2826733_0_0_6"/>
<dbReference type="EMBL" id="AAOF01000017">
    <property type="protein sequence ID" value="EAR20770.1"/>
    <property type="molecule type" value="Genomic_DNA"/>
</dbReference>
<organism evidence="1 2">
    <name type="scientific">Nitrococcus mobilis Nb-231</name>
    <dbReference type="NCBI Taxonomy" id="314278"/>
    <lineage>
        <taxon>Bacteria</taxon>
        <taxon>Pseudomonadati</taxon>
        <taxon>Pseudomonadota</taxon>
        <taxon>Gammaproteobacteria</taxon>
        <taxon>Chromatiales</taxon>
        <taxon>Ectothiorhodospiraceae</taxon>
        <taxon>Nitrococcus</taxon>
    </lineage>
</organism>
<sequence length="66" mass="7396">MTSKPIGCASEWQRTIGYVPQHIYLADTSVAENIAFGVNKRDIDMQAVERATHAAQIYDFIVDELP</sequence>
<name>A4BU96_9GAMM</name>